<gene>
    <name evidence="1" type="ORF">PVK06_043889</name>
</gene>
<evidence type="ECO:0000313" key="1">
    <source>
        <dbReference type="EMBL" id="KAK5775933.1"/>
    </source>
</evidence>
<keyword evidence="2" id="KW-1185">Reference proteome</keyword>
<organism evidence="1 2">
    <name type="scientific">Gossypium arboreum</name>
    <name type="common">Tree cotton</name>
    <name type="synonym">Gossypium nanking</name>
    <dbReference type="NCBI Taxonomy" id="29729"/>
    <lineage>
        <taxon>Eukaryota</taxon>
        <taxon>Viridiplantae</taxon>
        <taxon>Streptophyta</taxon>
        <taxon>Embryophyta</taxon>
        <taxon>Tracheophyta</taxon>
        <taxon>Spermatophyta</taxon>
        <taxon>Magnoliopsida</taxon>
        <taxon>eudicotyledons</taxon>
        <taxon>Gunneridae</taxon>
        <taxon>Pentapetalae</taxon>
        <taxon>rosids</taxon>
        <taxon>malvids</taxon>
        <taxon>Malvales</taxon>
        <taxon>Malvaceae</taxon>
        <taxon>Malvoideae</taxon>
        <taxon>Gossypium</taxon>
    </lineage>
</organism>
<dbReference type="PANTHER" id="PTHR33116">
    <property type="entry name" value="REVERSE TRANSCRIPTASE ZINC-BINDING DOMAIN-CONTAINING PROTEIN-RELATED-RELATED"/>
    <property type="match status" value="1"/>
</dbReference>
<name>A0ABR0MPP0_GOSAR</name>
<dbReference type="Proteomes" id="UP001358586">
    <property type="component" value="Chromosome 12"/>
</dbReference>
<proteinExistence type="predicted"/>
<dbReference type="PANTHER" id="PTHR33116:SF86">
    <property type="entry name" value="REVERSE TRANSCRIPTASE DOMAIN-CONTAINING PROTEIN"/>
    <property type="match status" value="1"/>
</dbReference>
<reference evidence="1 2" key="1">
    <citation type="submission" date="2023-03" db="EMBL/GenBank/DDBJ databases">
        <title>WGS of Gossypium arboreum.</title>
        <authorList>
            <person name="Yu D."/>
        </authorList>
    </citation>
    <scope>NUCLEOTIDE SEQUENCE [LARGE SCALE GENOMIC DNA]</scope>
    <source>
        <tissue evidence="1">Leaf</tissue>
    </source>
</reference>
<comment type="caution">
    <text evidence="1">The sequence shown here is derived from an EMBL/GenBank/DDBJ whole genome shotgun (WGS) entry which is preliminary data.</text>
</comment>
<evidence type="ECO:0000313" key="2">
    <source>
        <dbReference type="Proteomes" id="UP001358586"/>
    </source>
</evidence>
<accession>A0ABR0MPP0</accession>
<sequence>MAGRVTLAQSVLLPIPSYFMQTMMVPKGLCDEIERIVRKFVWGSTNGNAKVALVSWDSVCQPKAHGGLGLRHLEDHNTSFMIKMGFNIVYNINALWVQVIRSKYGILSSLPDNVSMGRCSILWRSIAKVWPLIYENLLWSVGDGKSIQCWRDPWIPN</sequence>
<protein>
    <submittedName>
        <fullName evidence="1">Uncharacterized protein</fullName>
    </submittedName>
</protein>
<dbReference type="EMBL" id="JARKNE010000012">
    <property type="protein sequence ID" value="KAK5775933.1"/>
    <property type="molecule type" value="Genomic_DNA"/>
</dbReference>